<evidence type="ECO:0000256" key="1">
    <source>
        <dbReference type="SAM" id="SignalP"/>
    </source>
</evidence>
<dbReference type="EMBL" id="PDNA01000016">
    <property type="protein sequence ID" value="PGH26487.1"/>
    <property type="molecule type" value="Genomic_DNA"/>
</dbReference>
<dbReference type="PANTHER" id="PTHR38049">
    <property type="entry name" value="RICIN B LECTIN DOMAIN-CONTAINING PROTEIN"/>
    <property type="match status" value="1"/>
</dbReference>
<keyword evidence="1" id="KW-0732">Signal</keyword>
<evidence type="ECO:0000313" key="3">
    <source>
        <dbReference type="Proteomes" id="UP000224634"/>
    </source>
</evidence>
<evidence type="ECO:0008006" key="4">
    <source>
        <dbReference type="Google" id="ProtNLM"/>
    </source>
</evidence>
<dbReference type="OrthoDB" id="3928002at2759"/>
<keyword evidence="3" id="KW-1185">Reference proteome</keyword>
<dbReference type="PANTHER" id="PTHR38049:SF1">
    <property type="entry name" value="PROTEIN KINASE DOMAIN-CONTAINING PROTEIN"/>
    <property type="match status" value="1"/>
</dbReference>
<name>A0A2B7Z0Y3_POLH7</name>
<reference evidence="2 3" key="1">
    <citation type="submission" date="2017-10" db="EMBL/GenBank/DDBJ databases">
        <title>Comparative genomics in systemic dimorphic fungi from Ajellomycetaceae.</title>
        <authorList>
            <person name="Munoz J.F."/>
            <person name="Mcewen J.G."/>
            <person name="Clay O.K."/>
            <person name="Cuomo C.A."/>
        </authorList>
    </citation>
    <scope>NUCLEOTIDE SEQUENCE [LARGE SCALE GENOMIC DNA]</scope>
    <source>
        <strain evidence="2 3">UAMH7299</strain>
    </source>
</reference>
<accession>A0A2B7Z0Y3</accession>
<sequence>MVLGLLTLTAIPSTIGICEGISEQKKANQRKDDERRMAKFYIDAFCEEGDSEDDAADIRGKRVVVRDNKVYLDSPDPSHRSIPSHTASAFYVPYPDDTREPTLGLVSTIPSDPPTLNWIYVDKHTLEVKYGNRTQSREHYVGPWDWAEDEVGVMMEGVEGFMAVEEEGGEEGGEGGGGWAVYFDRRGDGLKDLVGMGRRVVEIRLERRMVDEGDGEGGG</sequence>
<protein>
    <recommendedName>
        <fullName evidence="4">Vacuolar protein sorting-associated protein 62</fullName>
    </recommendedName>
</protein>
<dbReference type="AlphaFoldDB" id="A0A2B7Z0Y3"/>
<evidence type="ECO:0000313" key="2">
    <source>
        <dbReference type="EMBL" id="PGH26487.1"/>
    </source>
</evidence>
<gene>
    <name evidence="2" type="ORF">AJ80_01801</name>
</gene>
<feature type="signal peptide" evidence="1">
    <location>
        <begin position="1"/>
        <end position="20"/>
    </location>
</feature>
<proteinExistence type="predicted"/>
<comment type="caution">
    <text evidence="2">The sequence shown here is derived from an EMBL/GenBank/DDBJ whole genome shotgun (WGS) entry which is preliminary data.</text>
</comment>
<dbReference type="Proteomes" id="UP000224634">
    <property type="component" value="Unassembled WGS sequence"/>
</dbReference>
<feature type="chain" id="PRO_5012631919" description="Vacuolar protein sorting-associated protein 62" evidence="1">
    <location>
        <begin position="21"/>
        <end position="219"/>
    </location>
</feature>
<organism evidence="2 3">
    <name type="scientific">Polytolypa hystricis (strain UAMH7299)</name>
    <dbReference type="NCBI Taxonomy" id="1447883"/>
    <lineage>
        <taxon>Eukaryota</taxon>
        <taxon>Fungi</taxon>
        <taxon>Dikarya</taxon>
        <taxon>Ascomycota</taxon>
        <taxon>Pezizomycotina</taxon>
        <taxon>Eurotiomycetes</taxon>
        <taxon>Eurotiomycetidae</taxon>
        <taxon>Onygenales</taxon>
        <taxon>Onygenales incertae sedis</taxon>
        <taxon>Polytolypa</taxon>
    </lineage>
</organism>